<dbReference type="Proteomes" id="UP000829694">
    <property type="component" value="Segment"/>
</dbReference>
<proteinExistence type="predicted"/>
<dbReference type="InterPro" id="IPR008416">
    <property type="entry name" value="Baculo_VP1054"/>
</dbReference>
<dbReference type="RefSeq" id="YP_010800841.1">
    <property type="nucleotide sequence ID" value="NC_076905.1"/>
</dbReference>
<protein>
    <submittedName>
        <fullName evidence="1">Vp1054</fullName>
    </submittedName>
</protein>
<dbReference type="KEGG" id="vg:80539487"/>
<evidence type="ECO:0000313" key="2">
    <source>
        <dbReference type="Proteomes" id="UP000829694"/>
    </source>
</evidence>
<dbReference type="GeneID" id="80539487"/>
<keyword evidence="2" id="KW-1185">Reference proteome</keyword>
<evidence type="ECO:0000313" key="1">
    <source>
        <dbReference type="EMBL" id="QOD40086.1"/>
    </source>
</evidence>
<dbReference type="EMBL" id="MT844067">
    <property type="protein sequence ID" value="QOD40086.1"/>
    <property type="molecule type" value="Genomic_DNA"/>
</dbReference>
<accession>A0AAE7MLI6</accession>
<reference evidence="1" key="1">
    <citation type="journal article" date="2020" name="Viruses">
        <title>Genome Analysis of a Novel Clade b Betabaculovirus Isolated from the Legume Pest Matsumuraeses phaseoli (Lepidoptera: Tortricidae).</title>
        <authorList>
            <person name="Shu R."/>
            <person name="Meng Q."/>
            <person name="Miao L."/>
            <person name="Liang H."/>
            <person name="Chen J."/>
            <person name="Xu Y."/>
            <person name="Cheng L."/>
            <person name="Jin W."/>
            <person name="Qin Q."/>
            <person name="Zhang H."/>
        </authorList>
    </citation>
    <scope>NUCLEOTIDE SEQUENCE</scope>
    <source>
        <strain evidence="1">IOZ01</strain>
    </source>
</reference>
<dbReference type="Pfam" id="PF05789">
    <property type="entry name" value="Baculo_VP1054"/>
    <property type="match status" value="1"/>
</dbReference>
<gene>
    <name evidence="1" type="primary">vp1054</name>
    <name evidence="1" type="ORF">H4Q86_123</name>
</gene>
<name>A0AAE7MLI6_9BBAC</name>
<organism evidence="1 2">
    <name type="scientific">Matsumuraeses phaseoli granulovirus</name>
    <dbReference type="NCBI Taxonomy" id="2760664"/>
    <lineage>
        <taxon>Viruses</taxon>
        <taxon>Viruses incertae sedis</taxon>
        <taxon>Naldaviricetes</taxon>
        <taxon>Lefavirales</taxon>
        <taxon>Baculoviridae</taxon>
        <taxon>Betabaculovirus</taxon>
        <taxon>Betabaculovirus maphaseoli</taxon>
    </lineage>
</organism>
<sequence>MANCAQLATAASNVAYQQIRSAKKLCRFHPAQTNCSLIRTRGLSKTFYKHNTMIDSRFCSYNGDPFYEWLLLDENVQRNRFTITYNTVCTVQFDTDERETIHSLEESGEKDMELLRMVMKYIYEYLENDKTTLNGHANNDTERSDSKVYVLFNKMYIQCLYSYRQCIILPQEMYCLYKDGEEPSLNAPFFFNTFPEYEDAVQSQNIYKGFLIYNTMLTMMLKDKNPFNDESRVISKIIEKVGTCNGGVEEGKKTRIKICSLNFGGESPGHFMCPPKEMVKKIYRYAKWRLNPKNYTRYYTMLANDNAKNLEQLREWSIFIQNFKTHFFPSSTLY</sequence>